<dbReference type="PANTHER" id="PTHR30176:SF3">
    <property type="entry name" value="FERREDOXIN-TYPE PROTEIN NAPH"/>
    <property type="match status" value="1"/>
</dbReference>
<feature type="non-terminal residue" evidence="9">
    <location>
        <position position="105"/>
    </location>
</feature>
<dbReference type="GO" id="GO:0005886">
    <property type="term" value="C:plasma membrane"/>
    <property type="evidence" value="ECO:0007669"/>
    <property type="project" value="TreeGrafter"/>
</dbReference>
<evidence type="ECO:0000256" key="2">
    <source>
        <dbReference type="ARBA" id="ARBA00022485"/>
    </source>
</evidence>
<protein>
    <submittedName>
        <fullName evidence="9">4Fe-4S binding protein</fullName>
    </submittedName>
</protein>
<keyword evidence="7" id="KW-0812">Transmembrane</keyword>
<evidence type="ECO:0000259" key="8">
    <source>
        <dbReference type="Pfam" id="PF12801"/>
    </source>
</evidence>
<keyword evidence="5" id="KW-0408">Iron</keyword>
<dbReference type="InterPro" id="IPR051684">
    <property type="entry name" value="Electron_Trans/Redox"/>
</dbReference>
<dbReference type="AlphaFoldDB" id="A0A940DPU9"/>
<dbReference type="PANTHER" id="PTHR30176">
    <property type="entry name" value="FERREDOXIN-TYPE PROTEIN NAPH"/>
    <property type="match status" value="1"/>
</dbReference>
<evidence type="ECO:0000313" key="9">
    <source>
        <dbReference type="EMBL" id="MBO8482640.1"/>
    </source>
</evidence>
<keyword evidence="4" id="KW-0249">Electron transport</keyword>
<comment type="caution">
    <text evidence="9">The sequence shown here is derived from an EMBL/GenBank/DDBJ whole genome shotgun (WGS) entry which is preliminary data.</text>
</comment>
<evidence type="ECO:0000256" key="6">
    <source>
        <dbReference type="ARBA" id="ARBA00023014"/>
    </source>
</evidence>
<keyword evidence="7" id="KW-0472">Membrane</keyword>
<evidence type="ECO:0000256" key="4">
    <source>
        <dbReference type="ARBA" id="ARBA00022982"/>
    </source>
</evidence>
<keyword evidence="6" id="KW-0411">Iron-sulfur</keyword>
<evidence type="ECO:0000256" key="5">
    <source>
        <dbReference type="ARBA" id="ARBA00023004"/>
    </source>
</evidence>
<name>A0A940DPU9_9BACT</name>
<gene>
    <name evidence="9" type="ORF">IAB75_00750</name>
</gene>
<keyword evidence="2" id="KW-0004">4Fe-4S</keyword>
<evidence type="ECO:0000256" key="3">
    <source>
        <dbReference type="ARBA" id="ARBA00022723"/>
    </source>
</evidence>
<dbReference type="Pfam" id="PF12801">
    <property type="entry name" value="Fer4_5"/>
    <property type="match status" value="1"/>
</dbReference>
<keyword evidence="7" id="KW-1133">Transmembrane helix</keyword>
<reference evidence="9" key="1">
    <citation type="submission" date="2020-10" db="EMBL/GenBank/DDBJ databases">
        <authorList>
            <person name="Gilroy R."/>
        </authorList>
    </citation>
    <scope>NUCLEOTIDE SEQUENCE</scope>
    <source>
        <strain evidence="9">G3-8215</strain>
    </source>
</reference>
<sequence>MLKKLRVAIAAIFFICITLLFLDFTHAWLGWMVKIQFIPAVLALNLAVIVLLVLLTLVFGRVYCSVICPLGIFQDIVSWINGKRGEKQKNRFSYSPAKSWLRYTL</sequence>
<evidence type="ECO:0000256" key="7">
    <source>
        <dbReference type="SAM" id="Phobius"/>
    </source>
</evidence>
<dbReference type="InterPro" id="IPR017896">
    <property type="entry name" value="4Fe4S_Fe-S-bd"/>
</dbReference>
<evidence type="ECO:0000256" key="1">
    <source>
        <dbReference type="ARBA" id="ARBA00022448"/>
    </source>
</evidence>
<dbReference type="GO" id="GO:0046872">
    <property type="term" value="F:metal ion binding"/>
    <property type="evidence" value="ECO:0007669"/>
    <property type="project" value="UniProtKB-KW"/>
</dbReference>
<dbReference type="Proteomes" id="UP000725002">
    <property type="component" value="Unassembled WGS sequence"/>
</dbReference>
<organism evidence="9 10">
    <name type="scientific">Candidatus Cryptobacteroides avicola</name>
    <dbReference type="NCBI Taxonomy" id="2840757"/>
    <lineage>
        <taxon>Bacteria</taxon>
        <taxon>Pseudomonadati</taxon>
        <taxon>Bacteroidota</taxon>
        <taxon>Bacteroidia</taxon>
        <taxon>Bacteroidales</taxon>
        <taxon>Candidatus Cryptobacteroides</taxon>
    </lineage>
</organism>
<dbReference type="GO" id="GO:0051539">
    <property type="term" value="F:4 iron, 4 sulfur cluster binding"/>
    <property type="evidence" value="ECO:0007669"/>
    <property type="project" value="UniProtKB-KW"/>
</dbReference>
<evidence type="ECO:0000313" key="10">
    <source>
        <dbReference type="Proteomes" id="UP000725002"/>
    </source>
</evidence>
<feature type="domain" description="4Fe-4S ferredoxin-type" evidence="8">
    <location>
        <begin position="45"/>
        <end position="85"/>
    </location>
</feature>
<accession>A0A940DPU9</accession>
<dbReference type="EMBL" id="JADILV010000006">
    <property type="protein sequence ID" value="MBO8482640.1"/>
    <property type="molecule type" value="Genomic_DNA"/>
</dbReference>
<keyword evidence="3" id="KW-0479">Metal-binding</keyword>
<feature type="transmembrane region" description="Helical" evidence="7">
    <location>
        <begin position="37"/>
        <end position="59"/>
    </location>
</feature>
<keyword evidence="1" id="KW-0813">Transport</keyword>
<proteinExistence type="predicted"/>
<reference evidence="9" key="2">
    <citation type="journal article" date="2021" name="PeerJ">
        <title>Extensive microbial diversity within the chicken gut microbiome revealed by metagenomics and culture.</title>
        <authorList>
            <person name="Gilroy R."/>
            <person name="Ravi A."/>
            <person name="Getino M."/>
            <person name="Pursley I."/>
            <person name="Horton D.L."/>
            <person name="Alikhan N.F."/>
            <person name="Baker D."/>
            <person name="Gharbi K."/>
            <person name="Hall N."/>
            <person name="Watson M."/>
            <person name="Adriaenssens E.M."/>
            <person name="Foster-Nyarko E."/>
            <person name="Jarju S."/>
            <person name="Secka A."/>
            <person name="Antonio M."/>
            <person name="Oren A."/>
            <person name="Chaudhuri R.R."/>
            <person name="La Ragione R."/>
            <person name="Hildebrand F."/>
            <person name="Pallen M.J."/>
        </authorList>
    </citation>
    <scope>NUCLEOTIDE SEQUENCE</scope>
    <source>
        <strain evidence="9">G3-8215</strain>
    </source>
</reference>